<protein>
    <submittedName>
        <fullName evidence="3">Uncharacterized protein LOC104213153</fullName>
    </submittedName>
</protein>
<dbReference type="Gene3D" id="3.30.420.10">
    <property type="entry name" value="Ribonuclease H-like superfamily/Ribonuclease H"/>
    <property type="match status" value="1"/>
</dbReference>
<feature type="domain" description="Integrase zinc-binding" evidence="1">
    <location>
        <begin position="113"/>
        <end position="140"/>
    </location>
</feature>
<gene>
    <name evidence="3" type="primary">LOC104213153</name>
</gene>
<proteinExistence type="predicted"/>
<evidence type="ECO:0000313" key="2">
    <source>
        <dbReference type="Proteomes" id="UP000189701"/>
    </source>
</evidence>
<name>A0A1U7V3C1_NICSY</name>
<evidence type="ECO:0000259" key="1">
    <source>
        <dbReference type="Pfam" id="PF17921"/>
    </source>
</evidence>
<dbReference type="AlphaFoldDB" id="A0A1U7V3C1"/>
<dbReference type="Pfam" id="PF17921">
    <property type="entry name" value="Integrase_H2C2"/>
    <property type="match status" value="1"/>
</dbReference>
<sequence length="211" mass="23521">MPTGLGGTKAVFIDPAAATYLESGRATLLVLGSLGDSKYLKNIKLPSDPKESRALRTKAAQFTLSEDGTLFSRMFDGPLAICLGLGDIDYVLREFTKELVEIIPVLNRWSTKVIRARYYWTDMEKDAKGFVRKCDKCQSGNGQAELTNKTIIQNFKKRLTDAKRKWREILPKVLWAYRTTSKSSTGATPFSLGYGTEALIPVKVGEPSIRF</sequence>
<reference evidence="2" key="1">
    <citation type="journal article" date="2013" name="Genome Biol.">
        <title>Reference genomes and transcriptomes of Nicotiana sylvestris and Nicotiana tomentosiformis.</title>
        <authorList>
            <person name="Sierro N."/>
            <person name="Battey J.N."/>
            <person name="Ouadi S."/>
            <person name="Bovet L."/>
            <person name="Goepfert S."/>
            <person name="Bakaher N."/>
            <person name="Peitsch M.C."/>
            <person name="Ivanov N.V."/>
        </authorList>
    </citation>
    <scope>NUCLEOTIDE SEQUENCE [LARGE SCALE GENOMIC DNA]</scope>
</reference>
<accession>A0A1U7V3C1</accession>
<dbReference type="SUPFAM" id="SSF53098">
    <property type="entry name" value="Ribonuclease H-like"/>
    <property type="match status" value="1"/>
</dbReference>
<dbReference type="Gene3D" id="1.10.340.70">
    <property type="match status" value="1"/>
</dbReference>
<evidence type="ECO:0000313" key="3">
    <source>
        <dbReference type="RefSeq" id="XP_009760888.1"/>
    </source>
</evidence>
<dbReference type="eggNOG" id="KOG0017">
    <property type="taxonomic scope" value="Eukaryota"/>
</dbReference>
<keyword evidence="2" id="KW-1185">Reference proteome</keyword>
<reference evidence="3" key="2">
    <citation type="submission" date="2025-08" db="UniProtKB">
        <authorList>
            <consortium name="RefSeq"/>
        </authorList>
    </citation>
    <scope>IDENTIFICATION</scope>
    <source>
        <tissue evidence="3">Leaf</tissue>
    </source>
</reference>
<dbReference type="PANTHER" id="PTHR48475">
    <property type="entry name" value="RIBONUCLEASE H"/>
    <property type="match status" value="1"/>
</dbReference>
<dbReference type="InterPro" id="IPR036397">
    <property type="entry name" value="RNaseH_sf"/>
</dbReference>
<dbReference type="PANTHER" id="PTHR48475:SF1">
    <property type="entry name" value="RNASE H TYPE-1 DOMAIN-CONTAINING PROTEIN"/>
    <property type="match status" value="1"/>
</dbReference>
<dbReference type="Proteomes" id="UP000189701">
    <property type="component" value="Unplaced"/>
</dbReference>
<dbReference type="RefSeq" id="XP_009760888.1">
    <property type="nucleotide sequence ID" value="XM_009762586.1"/>
</dbReference>
<organism evidence="2 3">
    <name type="scientific">Nicotiana sylvestris</name>
    <name type="common">Wood tobacco</name>
    <name type="synonym">South American tobacco</name>
    <dbReference type="NCBI Taxonomy" id="4096"/>
    <lineage>
        <taxon>Eukaryota</taxon>
        <taxon>Viridiplantae</taxon>
        <taxon>Streptophyta</taxon>
        <taxon>Embryophyta</taxon>
        <taxon>Tracheophyta</taxon>
        <taxon>Spermatophyta</taxon>
        <taxon>Magnoliopsida</taxon>
        <taxon>eudicotyledons</taxon>
        <taxon>Gunneridae</taxon>
        <taxon>Pentapetalae</taxon>
        <taxon>asterids</taxon>
        <taxon>lamiids</taxon>
        <taxon>Solanales</taxon>
        <taxon>Solanaceae</taxon>
        <taxon>Nicotianoideae</taxon>
        <taxon>Nicotianeae</taxon>
        <taxon>Nicotiana</taxon>
    </lineage>
</organism>
<dbReference type="InterPro" id="IPR012337">
    <property type="entry name" value="RNaseH-like_sf"/>
</dbReference>
<dbReference type="InterPro" id="IPR041588">
    <property type="entry name" value="Integrase_H2C2"/>
</dbReference>
<dbReference type="GO" id="GO:0003676">
    <property type="term" value="F:nucleic acid binding"/>
    <property type="evidence" value="ECO:0007669"/>
    <property type="project" value="InterPro"/>
</dbReference>